<evidence type="ECO:0000313" key="1">
    <source>
        <dbReference type="EMBL" id="MEY8015646.1"/>
    </source>
</evidence>
<dbReference type="Proteomes" id="UP001564760">
    <property type="component" value="Unassembled WGS sequence"/>
</dbReference>
<reference evidence="1 2" key="1">
    <citation type="submission" date="2024-08" db="EMBL/GenBank/DDBJ databases">
        <title>Mycobacterium servetensis sp. nov., a novel rapid-growing mycobacterial species recovered from a human patient in Zaragoza, Spain.</title>
        <authorList>
            <person name="Tristancho-Baro A.I."/>
            <person name="Buenestado-Serrano S."/>
            <person name="Garcia De Viedma D."/>
            <person name="Milagro-Beamonte A."/>
            <person name="Burillo N."/>
            <person name="Sanz S."/>
            <person name="Lopez-Calleja A.I."/>
            <person name="Penas-Utrilla D."/>
            <person name="Guardingo M."/>
            <person name="Garcia M.J."/>
            <person name="Vinuelas-Bayon J."/>
        </authorList>
    </citation>
    <scope>NUCLEOTIDE SEQUENCE [LARGE SCALE GENOMIC DNA]</scope>
    <source>
        <strain evidence="2">HUMS_12744610</strain>
    </source>
</reference>
<keyword evidence="2" id="KW-1185">Reference proteome</keyword>
<accession>A0ABV4C297</accession>
<gene>
    <name evidence="1" type="ORF">AB8998_11810</name>
</gene>
<sequence>MIERLQGFPDDAAFACHGHVTKADYEMVLMPDVDDRFTRQDKLWV</sequence>
<protein>
    <submittedName>
        <fullName evidence="1">Uncharacterized protein</fullName>
    </submittedName>
</protein>
<dbReference type="EMBL" id="JBGEDP010000001">
    <property type="protein sequence ID" value="MEY8015646.1"/>
    <property type="molecule type" value="Genomic_DNA"/>
</dbReference>
<organism evidence="1 2">
    <name type="scientific">Mycobacterium servetii</name>
    <dbReference type="NCBI Taxonomy" id="3237418"/>
    <lineage>
        <taxon>Bacteria</taxon>
        <taxon>Bacillati</taxon>
        <taxon>Actinomycetota</taxon>
        <taxon>Actinomycetes</taxon>
        <taxon>Mycobacteriales</taxon>
        <taxon>Mycobacteriaceae</taxon>
        <taxon>Mycobacterium</taxon>
    </lineage>
</organism>
<proteinExistence type="predicted"/>
<name>A0ABV4C297_9MYCO</name>
<dbReference type="RefSeq" id="WP_369738133.1">
    <property type="nucleotide sequence ID" value="NZ_JBGEDP010000001.1"/>
</dbReference>
<evidence type="ECO:0000313" key="2">
    <source>
        <dbReference type="Proteomes" id="UP001564760"/>
    </source>
</evidence>
<comment type="caution">
    <text evidence="1">The sequence shown here is derived from an EMBL/GenBank/DDBJ whole genome shotgun (WGS) entry which is preliminary data.</text>
</comment>